<dbReference type="STRING" id="33114.A0A2G2WAI7"/>
<evidence type="ECO:0000256" key="5">
    <source>
        <dbReference type="ARBA" id="ARBA00022705"/>
    </source>
</evidence>
<proteinExistence type="inferred from homology"/>
<keyword evidence="11" id="KW-1185">Reference proteome</keyword>
<reference evidence="11" key="2">
    <citation type="journal article" date="2017" name="J. Anim. Genet.">
        <title>Multiple reference genome sequences of hot pepper reveal the massive evolution of plant disease resistance genes by retroduplication.</title>
        <authorList>
            <person name="Kim S."/>
            <person name="Park J."/>
            <person name="Yeom S.-I."/>
            <person name="Kim Y.-M."/>
            <person name="Seo E."/>
            <person name="Kim K.-T."/>
            <person name="Kim M.-S."/>
            <person name="Lee J.M."/>
            <person name="Cheong K."/>
            <person name="Shin H.-S."/>
            <person name="Kim S.-B."/>
            <person name="Han K."/>
            <person name="Lee J."/>
            <person name="Park M."/>
            <person name="Lee H.-A."/>
            <person name="Lee H.-Y."/>
            <person name="Lee Y."/>
            <person name="Oh S."/>
            <person name="Lee J.H."/>
            <person name="Choi E."/>
            <person name="Choi E."/>
            <person name="Lee S.E."/>
            <person name="Jeon J."/>
            <person name="Kim H."/>
            <person name="Choi G."/>
            <person name="Song H."/>
            <person name="Lee J."/>
            <person name="Lee S.-C."/>
            <person name="Kwon J.-K."/>
            <person name="Lee H.-Y."/>
            <person name="Koo N."/>
            <person name="Hong Y."/>
            <person name="Kim R.W."/>
            <person name="Kang W.-H."/>
            <person name="Huh J.H."/>
            <person name="Kang B.-C."/>
            <person name="Yang T.-J."/>
            <person name="Lee Y.-H."/>
            <person name="Bennetzen J.L."/>
            <person name="Choi D."/>
        </authorList>
    </citation>
    <scope>NUCLEOTIDE SEQUENCE [LARGE SCALE GENOMIC DNA]</scope>
    <source>
        <strain evidence="11">cv. PBC81</strain>
    </source>
</reference>
<dbReference type="EMBL" id="MLFT02000007">
    <property type="protein sequence ID" value="PHT42253.1"/>
    <property type="molecule type" value="Genomic_DNA"/>
</dbReference>
<evidence type="ECO:0000256" key="8">
    <source>
        <dbReference type="ARBA" id="ARBA00049244"/>
    </source>
</evidence>
<gene>
    <name evidence="10" type="ORF">CQW23_16278</name>
</gene>
<dbReference type="Proteomes" id="UP000224567">
    <property type="component" value="Unassembled WGS sequence"/>
</dbReference>
<dbReference type="InterPro" id="IPR004868">
    <property type="entry name" value="DNA-dir_DNA_pol_B_mt/vir"/>
</dbReference>
<evidence type="ECO:0000256" key="1">
    <source>
        <dbReference type="ARBA" id="ARBA00005755"/>
    </source>
</evidence>
<dbReference type="GO" id="GO:0000166">
    <property type="term" value="F:nucleotide binding"/>
    <property type="evidence" value="ECO:0007669"/>
    <property type="project" value="InterPro"/>
</dbReference>
<reference evidence="10 11" key="1">
    <citation type="journal article" date="2017" name="Genome Biol.">
        <title>New reference genome sequences of hot pepper reveal the massive evolution of plant disease-resistance genes by retroduplication.</title>
        <authorList>
            <person name="Kim S."/>
            <person name="Park J."/>
            <person name="Yeom S.I."/>
            <person name="Kim Y.M."/>
            <person name="Seo E."/>
            <person name="Kim K.T."/>
            <person name="Kim M.S."/>
            <person name="Lee J.M."/>
            <person name="Cheong K."/>
            <person name="Shin H.S."/>
            <person name="Kim S.B."/>
            <person name="Han K."/>
            <person name="Lee J."/>
            <person name="Park M."/>
            <person name="Lee H.A."/>
            <person name="Lee H.Y."/>
            <person name="Lee Y."/>
            <person name="Oh S."/>
            <person name="Lee J.H."/>
            <person name="Choi E."/>
            <person name="Choi E."/>
            <person name="Lee S.E."/>
            <person name="Jeon J."/>
            <person name="Kim H."/>
            <person name="Choi G."/>
            <person name="Song H."/>
            <person name="Lee J."/>
            <person name="Lee S.C."/>
            <person name="Kwon J.K."/>
            <person name="Lee H.Y."/>
            <person name="Koo N."/>
            <person name="Hong Y."/>
            <person name="Kim R.W."/>
            <person name="Kang W.H."/>
            <person name="Huh J.H."/>
            <person name="Kang B.C."/>
            <person name="Yang T.J."/>
            <person name="Lee Y.H."/>
            <person name="Bennetzen J.L."/>
            <person name="Choi D."/>
        </authorList>
    </citation>
    <scope>NUCLEOTIDE SEQUENCE [LARGE SCALE GENOMIC DNA]</scope>
    <source>
        <strain evidence="11">cv. PBC81</strain>
    </source>
</reference>
<accession>A0A2G2WAI7</accession>
<dbReference type="Gene3D" id="1.10.287.690">
    <property type="entry name" value="Helix hairpin bin"/>
    <property type="match status" value="1"/>
</dbReference>
<keyword evidence="6" id="KW-0239">DNA-directed DNA polymerase</keyword>
<evidence type="ECO:0000256" key="2">
    <source>
        <dbReference type="ARBA" id="ARBA00012417"/>
    </source>
</evidence>
<dbReference type="Pfam" id="PF03175">
    <property type="entry name" value="DNA_pol_B_2"/>
    <property type="match status" value="2"/>
</dbReference>
<evidence type="ECO:0000256" key="7">
    <source>
        <dbReference type="ARBA" id="ARBA00023125"/>
    </source>
</evidence>
<feature type="domain" description="DNA-directed DNA polymerase family B mitochondria/virus" evidence="9">
    <location>
        <begin position="1"/>
        <end position="68"/>
    </location>
</feature>
<dbReference type="PANTHER" id="PTHR33568">
    <property type="entry name" value="DNA POLYMERASE"/>
    <property type="match status" value="1"/>
</dbReference>
<keyword evidence="5" id="KW-0235">DNA replication</keyword>
<dbReference type="SUPFAM" id="SSF56672">
    <property type="entry name" value="DNA/RNA polymerases"/>
    <property type="match status" value="1"/>
</dbReference>
<sequence>MLKAQEIILDKYHMDIMNVMTLLSLYLKIIRQNYLDNEAFHINLPTKNQDTFIRHGLYGGHVDVYKPYGKFIGVYYSEELKFARNLGYHIIPLRGYLFEKKDSPFKGFVSHFYESRLESKKSGDEAMSYFYKILINSLYGRFGINPESTLTEICNQKKYEDLMKKDNFQTVEKLTDHYYTVNYITNKNSMTDDTE</sequence>
<evidence type="ECO:0000259" key="9">
    <source>
        <dbReference type="Pfam" id="PF03175"/>
    </source>
</evidence>
<dbReference type="GO" id="GO:0003677">
    <property type="term" value="F:DNA binding"/>
    <property type="evidence" value="ECO:0007669"/>
    <property type="project" value="UniProtKB-KW"/>
</dbReference>
<dbReference type="EC" id="2.7.7.7" evidence="2"/>
<evidence type="ECO:0000313" key="10">
    <source>
        <dbReference type="EMBL" id="PHT42253.1"/>
    </source>
</evidence>
<evidence type="ECO:0000256" key="3">
    <source>
        <dbReference type="ARBA" id="ARBA00022679"/>
    </source>
</evidence>
<evidence type="ECO:0000256" key="6">
    <source>
        <dbReference type="ARBA" id="ARBA00022932"/>
    </source>
</evidence>
<dbReference type="GO" id="GO:0003887">
    <property type="term" value="F:DNA-directed DNA polymerase activity"/>
    <property type="evidence" value="ECO:0007669"/>
    <property type="project" value="UniProtKB-KW"/>
</dbReference>
<evidence type="ECO:0000313" key="11">
    <source>
        <dbReference type="Proteomes" id="UP000224567"/>
    </source>
</evidence>
<dbReference type="OrthoDB" id="1289171at2759"/>
<dbReference type="PANTHER" id="PTHR33568:SF3">
    <property type="entry name" value="DNA-DIRECTED DNA POLYMERASE"/>
    <property type="match status" value="1"/>
</dbReference>
<evidence type="ECO:0000256" key="4">
    <source>
        <dbReference type="ARBA" id="ARBA00022695"/>
    </source>
</evidence>
<comment type="caution">
    <text evidence="10">The sequence shown here is derived from an EMBL/GenBank/DDBJ whole genome shotgun (WGS) entry which is preliminary data.</text>
</comment>
<keyword evidence="4" id="KW-0548">Nucleotidyltransferase</keyword>
<keyword evidence="3" id="KW-0808">Transferase</keyword>
<dbReference type="AlphaFoldDB" id="A0A2G2WAI7"/>
<feature type="domain" description="DNA-directed DNA polymerase family B mitochondria/virus" evidence="9">
    <location>
        <begin position="69"/>
        <end position="191"/>
    </location>
</feature>
<dbReference type="GO" id="GO:0006260">
    <property type="term" value="P:DNA replication"/>
    <property type="evidence" value="ECO:0007669"/>
    <property type="project" value="UniProtKB-KW"/>
</dbReference>
<keyword evidence="7" id="KW-0238">DNA-binding</keyword>
<comment type="similarity">
    <text evidence="1">Belongs to the DNA polymerase type-B family.</text>
</comment>
<protein>
    <recommendedName>
        <fullName evidence="2">DNA-directed DNA polymerase</fullName>
        <ecNumber evidence="2">2.7.7.7</ecNumber>
    </recommendedName>
</protein>
<dbReference type="InterPro" id="IPR043502">
    <property type="entry name" value="DNA/RNA_pol_sf"/>
</dbReference>
<name>A0A2G2WAI7_CAPBA</name>
<comment type="catalytic activity">
    <reaction evidence="8">
        <text>DNA(n) + a 2'-deoxyribonucleoside 5'-triphosphate = DNA(n+1) + diphosphate</text>
        <dbReference type="Rhea" id="RHEA:22508"/>
        <dbReference type="Rhea" id="RHEA-COMP:17339"/>
        <dbReference type="Rhea" id="RHEA-COMP:17340"/>
        <dbReference type="ChEBI" id="CHEBI:33019"/>
        <dbReference type="ChEBI" id="CHEBI:61560"/>
        <dbReference type="ChEBI" id="CHEBI:173112"/>
        <dbReference type="EC" id="2.7.7.7"/>
    </reaction>
</comment>
<organism evidence="10 11">
    <name type="scientific">Capsicum baccatum</name>
    <name type="common">Peruvian pepper</name>
    <dbReference type="NCBI Taxonomy" id="33114"/>
    <lineage>
        <taxon>Eukaryota</taxon>
        <taxon>Viridiplantae</taxon>
        <taxon>Streptophyta</taxon>
        <taxon>Embryophyta</taxon>
        <taxon>Tracheophyta</taxon>
        <taxon>Spermatophyta</taxon>
        <taxon>Magnoliopsida</taxon>
        <taxon>eudicotyledons</taxon>
        <taxon>Gunneridae</taxon>
        <taxon>Pentapetalae</taxon>
        <taxon>asterids</taxon>
        <taxon>lamiids</taxon>
        <taxon>Solanales</taxon>
        <taxon>Solanaceae</taxon>
        <taxon>Solanoideae</taxon>
        <taxon>Capsiceae</taxon>
        <taxon>Capsicum</taxon>
    </lineage>
</organism>